<protein>
    <recommendedName>
        <fullName evidence="7">Calcineurin-like phosphoesterase domain-containing protein</fullName>
    </recommendedName>
</protein>
<dbReference type="GO" id="GO:0016020">
    <property type="term" value="C:membrane"/>
    <property type="evidence" value="ECO:0007669"/>
    <property type="project" value="GOC"/>
</dbReference>
<dbReference type="CDD" id="cd07398">
    <property type="entry name" value="MPP_YbbF-LpxH"/>
    <property type="match status" value="1"/>
</dbReference>
<dbReference type="InterPro" id="IPR004843">
    <property type="entry name" value="Calcineurin-like_PHP"/>
</dbReference>
<dbReference type="GO" id="GO:0046872">
    <property type="term" value="F:metal ion binding"/>
    <property type="evidence" value="ECO:0007669"/>
    <property type="project" value="UniProtKB-KW"/>
</dbReference>
<dbReference type="AlphaFoldDB" id="A0A381T111"/>
<proteinExistence type="predicted"/>
<dbReference type="EMBL" id="UINC01003868">
    <property type="protein sequence ID" value="SVA09925.1"/>
    <property type="molecule type" value="Genomic_DNA"/>
</dbReference>
<evidence type="ECO:0000256" key="3">
    <source>
        <dbReference type="ARBA" id="ARBA00022723"/>
    </source>
</evidence>
<dbReference type="InterPro" id="IPR043461">
    <property type="entry name" value="LpxH-like"/>
</dbReference>
<dbReference type="GO" id="GO:0008758">
    <property type="term" value="F:UDP-2,3-diacylglucosamine hydrolase activity"/>
    <property type="evidence" value="ECO:0007669"/>
    <property type="project" value="TreeGrafter"/>
</dbReference>
<dbReference type="PANTHER" id="PTHR34990">
    <property type="entry name" value="UDP-2,3-DIACYLGLUCOSAMINE HYDROLASE-RELATED"/>
    <property type="match status" value="1"/>
</dbReference>
<keyword evidence="6" id="KW-0464">Manganese</keyword>
<gene>
    <name evidence="8" type="ORF">METZ01_LOCUS62779</name>
</gene>
<keyword evidence="1" id="KW-1003">Cell membrane</keyword>
<evidence type="ECO:0000256" key="5">
    <source>
        <dbReference type="ARBA" id="ARBA00023136"/>
    </source>
</evidence>
<evidence type="ECO:0000256" key="2">
    <source>
        <dbReference type="ARBA" id="ARBA00022519"/>
    </source>
</evidence>
<evidence type="ECO:0000313" key="8">
    <source>
        <dbReference type="EMBL" id="SVA09925.1"/>
    </source>
</evidence>
<evidence type="ECO:0000256" key="6">
    <source>
        <dbReference type="ARBA" id="ARBA00023211"/>
    </source>
</evidence>
<dbReference type="Pfam" id="PF00149">
    <property type="entry name" value="Metallophos"/>
    <property type="match status" value="1"/>
</dbReference>
<accession>A0A381T111</accession>
<evidence type="ECO:0000259" key="7">
    <source>
        <dbReference type="Pfam" id="PF00149"/>
    </source>
</evidence>
<dbReference type="Gene3D" id="3.60.21.10">
    <property type="match status" value="1"/>
</dbReference>
<sequence length="246" mass="29564">MKTPVYFISDIHLKLKVDTYEKERRNKLYRLLDHILDTGGTCFFVGDLFDFYFEYPDLVPKAYMDFYQKALEMKKSGIDLHFLLGNHDYWVQEFMNDLVMDKIYFDDAIIEVNGKKFFITHGDGLLSWDYGYKVLKRVIRSKFFIWLLRWIHPTITYKFARYISKSGRHNTHSEKFNENVRIELQDISKKHFENGFDYMISGHYHLGEMFKVNEGKLAVLGDWFFRPYYAVFDGEDLSLEPWEHDA</sequence>
<dbReference type="PANTHER" id="PTHR34990:SF1">
    <property type="entry name" value="UDP-2,3-DIACYLGLUCOSAMINE HYDROLASE"/>
    <property type="match status" value="1"/>
</dbReference>
<dbReference type="GO" id="GO:0009245">
    <property type="term" value="P:lipid A biosynthetic process"/>
    <property type="evidence" value="ECO:0007669"/>
    <property type="project" value="TreeGrafter"/>
</dbReference>
<keyword evidence="2" id="KW-0997">Cell inner membrane</keyword>
<dbReference type="SUPFAM" id="SSF56300">
    <property type="entry name" value="Metallo-dependent phosphatases"/>
    <property type="match status" value="1"/>
</dbReference>
<organism evidence="8">
    <name type="scientific">marine metagenome</name>
    <dbReference type="NCBI Taxonomy" id="408172"/>
    <lineage>
        <taxon>unclassified sequences</taxon>
        <taxon>metagenomes</taxon>
        <taxon>ecological metagenomes</taxon>
    </lineage>
</organism>
<keyword evidence="3" id="KW-0479">Metal-binding</keyword>
<reference evidence="8" key="1">
    <citation type="submission" date="2018-05" db="EMBL/GenBank/DDBJ databases">
        <authorList>
            <person name="Lanie J.A."/>
            <person name="Ng W.-L."/>
            <person name="Kazmierczak K.M."/>
            <person name="Andrzejewski T.M."/>
            <person name="Davidsen T.M."/>
            <person name="Wayne K.J."/>
            <person name="Tettelin H."/>
            <person name="Glass J.I."/>
            <person name="Rusch D."/>
            <person name="Podicherti R."/>
            <person name="Tsui H.-C.T."/>
            <person name="Winkler M.E."/>
        </authorList>
    </citation>
    <scope>NUCLEOTIDE SEQUENCE</scope>
</reference>
<evidence type="ECO:0000256" key="4">
    <source>
        <dbReference type="ARBA" id="ARBA00022801"/>
    </source>
</evidence>
<evidence type="ECO:0000256" key="1">
    <source>
        <dbReference type="ARBA" id="ARBA00022475"/>
    </source>
</evidence>
<name>A0A381T111_9ZZZZ</name>
<keyword evidence="4" id="KW-0378">Hydrolase</keyword>
<dbReference type="InterPro" id="IPR029052">
    <property type="entry name" value="Metallo-depent_PP-like"/>
</dbReference>
<feature type="domain" description="Calcineurin-like phosphoesterase" evidence="7">
    <location>
        <begin position="4"/>
        <end position="205"/>
    </location>
</feature>
<keyword evidence="5" id="KW-0472">Membrane</keyword>